<sequence>MSRENRVKLIEKIEKLRNSRVIVYVTGDRKNYPPLSQISDDVLPLFKEILDEIGWTKRIDLFLYSRGGATEVPWKIVSLIREYCDHFGVLIPFRAHSAATMIALGADEIVCGPAAELGPIDPSLTTPFNPRDPRGNPIPISVEAVRAYLDFASEYESQKQPQKAFELLSNVANPLAIGEVYRQHNYIRMVAMKLLKLNKNSPDDATCENIVKKLVEETYFHGHAIKKEEAKEIGLNIIDADPELEKVMWELLKEYSREMALNEPFEPLKLLRTNNFQEVEDENVCGLLESSTISYVNIAKVLVQSIRQMPPSISLNIPLVLPPNIAEIIETNPDLRDIINELYQNLVARIQQQVIQELNRQAPVVDVDLKRIEVKWIKL</sequence>
<evidence type="ECO:0008006" key="3">
    <source>
        <dbReference type="Google" id="ProtNLM"/>
    </source>
</evidence>
<dbReference type="PANTHER" id="PTHR35984">
    <property type="entry name" value="PERIPLASMIC SERINE PROTEASE"/>
    <property type="match status" value="1"/>
</dbReference>
<proteinExistence type="predicted"/>
<dbReference type="GeneID" id="72778726"/>
<dbReference type="InterPro" id="IPR029045">
    <property type="entry name" value="ClpP/crotonase-like_dom_sf"/>
</dbReference>
<dbReference type="GO" id="GO:0016020">
    <property type="term" value="C:membrane"/>
    <property type="evidence" value="ECO:0007669"/>
    <property type="project" value="InterPro"/>
</dbReference>
<dbReference type="SUPFAM" id="SSF52096">
    <property type="entry name" value="ClpP/crotonase"/>
    <property type="match status" value="1"/>
</dbReference>
<dbReference type="Pfam" id="PF01972">
    <property type="entry name" value="SDH_protease"/>
    <property type="match status" value="1"/>
</dbReference>
<dbReference type="Proteomes" id="UP001056425">
    <property type="component" value="Chromosome"/>
</dbReference>
<evidence type="ECO:0000313" key="2">
    <source>
        <dbReference type="Proteomes" id="UP001056425"/>
    </source>
</evidence>
<gene>
    <name evidence="1" type="ORF">K1720_10215</name>
</gene>
<dbReference type="AlphaFoldDB" id="A0A9E7MAW5"/>
<dbReference type="PANTHER" id="PTHR35984:SF1">
    <property type="entry name" value="PERIPLASMIC SERINE PROTEASE"/>
    <property type="match status" value="1"/>
</dbReference>
<dbReference type="KEGG" id="thei:K1720_10215"/>
<evidence type="ECO:0000313" key="1">
    <source>
        <dbReference type="EMBL" id="USG99842.1"/>
    </source>
</evidence>
<dbReference type="Gene3D" id="3.90.226.10">
    <property type="entry name" value="2-enoyl-CoA Hydratase, Chain A, domain 1"/>
    <property type="match status" value="1"/>
</dbReference>
<dbReference type="RefSeq" id="WP_251949114.1">
    <property type="nucleotide sequence ID" value="NZ_CP080572.1"/>
</dbReference>
<keyword evidence="2" id="KW-1185">Reference proteome</keyword>
<accession>A0A9E7MAW5</accession>
<protein>
    <recommendedName>
        <fullName evidence="3">Serine protease</fullName>
    </recommendedName>
</protein>
<dbReference type="InterPro" id="IPR002825">
    <property type="entry name" value="Pept_S49_ser-pept_pro"/>
</dbReference>
<dbReference type="EMBL" id="CP080572">
    <property type="protein sequence ID" value="USG99842.1"/>
    <property type="molecule type" value="Genomic_DNA"/>
</dbReference>
<name>A0A9E7MAW5_9EURY</name>
<reference evidence="1 2" key="1">
    <citation type="submission" date="2021-08" db="EMBL/GenBank/DDBJ databases">
        <title>Thermococcus onnuriiensis IOH2.</title>
        <authorList>
            <person name="Park Y.-J."/>
        </authorList>
    </citation>
    <scope>NUCLEOTIDE SEQUENCE [LARGE SCALE GENOMIC DNA]</scope>
    <source>
        <strain evidence="1 2">IOH2</strain>
    </source>
</reference>
<organism evidence="1 2">
    <name type="scientific">Thermococcus argininiproducens</name>
    <dbReference type="NCBI Taxonomy" id="2866384"/>
    <lineage>
        <taxon>Archaea</taxon>
        <taxon>Methanobacteriati</taxon>
        <taxon>Methanobacteriota</taxon>
        <taxon>Thermococci</taxon>
        <taxon>Thermococcales</taxon>
        <taxon>Thermococcaceae</taxon>
        <taxon>Thermococcus</taxon>
    </lineage>
</organism>